<gene>
    <name evidence="9" type="ORF">MNBD_GAMMA26-11</name>
</gene>
<keyword evidence="4 7" id="KW-1133">Transmembrane helix</keyword>
<evidence type="ECO:0000256" key="6">
    <source>
        <dbReference type="SAM" id="Coils"/>
    </source>
</evidence>
<evidence type="ECO:0000256" key="5">
    <source>
        <dbReference type="ARBA" id="ARBA00023136"/>
    </source>
</evidence>
<evidence type="ECO:0000313" key="9">
    <source>
        <dbReference type="EMBL" id="VAX11610.1"/>
    </source>
</evidence>
<sequence length="478" mass="53830">MNMNTTSPGVSLSARDILTVVFKQKKTFISIIAFTTALVSLGAYILPLPQKAEAKIYVDRSKINMVPGISQYGLRYLEREEILNTEIEVILSRPVAEKVVDQLSLDIPSEEHSFFNDASKSFSNFTAKIGLTYEISLRASAISNVQSKIKVKPIPKSNIIKISYLGTDPKKITSIVNAVANAYIGTRKKLNKPKGLRSFYASQVALFKEELDDLNKRDYMLRSKWSVNELDLERQSVVAEFSELKKELDQNRSEYTTMQTRIYNMQKSGDYIPFDTNVKRYLAIDQMGTYLLDLELARNKIILMYKAGNSKIRNAESEVMSLKGEILKSLISIKNELETKIANLENSLLLLEKKKSKLNDQESILSEIAVAKKVAGKSYLSYKGLEEQARLSDISENEGLNVLVLSYATQPEAPIFSRFVFISVGFIFSIFAAFGAALLLEYFNHLVDTPEDIEYFSELKVVAIIPDIKEVIFSSKSG</sequence>
<dbReference type="PANTHER" id="PTHR32309:SF13">
    <property type="entry name" value="FERRIC ENTEROBACTIN TRANSPORT PROTEIN FEPE"/>
    <property type="match status" value="1"/>
</dbReference>
<dbReference type="Pfam" id="PF02706">
    <property type="entry name" value="Wzz"/>
    <property type="match status" value="1"/>
</dbReference>
<name>A0A3B1BM31_9ZZZZ</name>
<protein>
    <recommendedName>
        <fullName evidence="8">Polysaccharide chain length determinant N-terminal domain-containing protein</fullName>
    </recommendedName>
</protein>
<keyword evidence="3 7" id="KW-0812">Transmembrane</keyword>
<feature type="transmembrane region" description="Helical" evidence="7">
    <location>
        <begin position="419"/>
        <end position="440"/>
    </location>
</feature>
<reference evidence="9" key="1">
    <citation type="submission" date="2018-06" db="EMBL/GenBank/DDBJ databases">
        <authorList>
            <person name="Zhirakovskaya E."/>
        </authorList>
    </citation>
    <scope>NUCLEOTIDE SEQUENCE</scope>
</reference>
<evidence type="ECO:0000256" key="1">
    <source>
        <dbReference type="ARBA" id="ARBA00004651"/>
    </source>
</evidence>
<dbReference type="EMBL" id="UOFX01000089">
    <property type="protein sequence ID" value="VAX11610.1"/>
    <property type="molecule type" value="Genomic_DNA"/>
</dbReference>
<evidence type="ECO:0000256" key="7">
    <source>
        <dbReference type="SAM" id="Phobius"/>
    </source>
</evidence>
<feature type="coiled-coil region" evidence="6">
    <location>
        <begin position="327"/>
        <end position="361"/>
    </location>
</feature>
<feature type="transmembrane region" description="Helical" evidence="7">
    <location>
        <begin position="28"/>
        <end position="46"/>
    </location>
</feature>
<evidence type="ECO:0000256" key="2">
    <source>
        <dbReference type="ARBA" id="ARBA00022475"/>
    </source>
</evidence>
<comment type="subcellular location">
    <subcellularLocation>
        <location evidence="1">Cell membrane</location>
        <topology evidence="1">Multi-pass membrane protein</topology>
    </subcellularLocation>
</comment>
<organism evidence="9">
    <name type="scientific">hydrothermal vent metagenome</name>
    <dbReference type="NCBI Taxonomy" id="652676"/>
    <lineage>
        <taxon>unclassified sequences</taxon>
        <taxon>metagenomes</taxon>
        <taxon>ecological metagenomes</taxon>
    </lineage>
</organism>
<keyword evidence="6" id="KW-0175">Coiled coil</keyword>
<accession>A0A3B1BM31</accession>
<dbReference type="PANTHER" id="PTHR32309">
    <property type="entry name" value="TYROSINE-PROTEIN KINASE"/>
    <property type="match status" value="1"/>
</dbReference>
<keyword evidence="2" id="KW-1003">Cell membrane</keyword>
<dbReference type="AlphaFoldDB" id="A0A3B1BM31"/>
<evidence type="ECO:0000256" key="3">
    <source>
        <dbReference type="ARBA" id="ARBA00022692"/>
    </source>
</evidence>
<feature type="domain" description="Polysaccharide chain length determinant N-terminal" evidence="8">
    <location>
        <begin position="15"/>
        <end position="103"/>
    </location>
</feature>
<dbReference type="InterPro" id="IPR003856">
    <property type="entry name" value="LPS_length_determ_N"/>
</dbReference>
<proteinExistence type="predicted"/>
<keyword evidence="5 7" id="KW-0472">Membrane</keyword>
<dbReference type="InterPro" id="IPR050445">
    <property type="entry name" value="Bact_polysacc_biosynth/exp"/>
</dbReference>
<evidence type="ECO:0000259" key="8">
    <source>
        <dbReference type="Pfam" id="PF02706"/>
    </source>
</evidence>
<evidence type="ECO:0000256" key="4">
    <source>
        <dbReference type="ARBA" id="ARBA00022989"/>
    </source>
</evidence>
<dbReference type="GO" id="GO:0004713">
    <property type="term" value="F:protein tyrosine kinase activity"/>
    <property type="evidence" value="ECO:0007669"/>
    <property type="project" value="TreeGrafter"/>
</dbReference>
<dbReference type="GO" id="GO:0005886">
    <property type="term" value="C:plasma membrane"/>
    <property type="evidence" value="ECO:0007669"/>
    <property type="project" value="UniProtKB-SubCell"/>
</dbReference>